<reference evidence="3" key="1">
    <citation type="submission" date="2019-12" db="EMBL/GenBank/DDBJ databases">
        <title>Genome sequencing and annotation of Brassica cretica.</title>
        <authorList>
            <person name="Studholme D.J."/>
            <person name="Sarris P.F."/>
        </authorList>
    </citation>
    <scope>NUCLEOTIDE SEQUENCE</scope>
    <source>
        <strain evidence="3">PFS-001/15</strain>
        <tissue evidence="3">Leaf</tissue>
    </source>
</reference>
<feature type="domain" description="Bifunctional inhibitor/plant lipid transfer protein/seed storage helical" evidence="2">
    <location>
        <begin position="12"/>
        <end position="102"/>
    </location>
</feature>
<organism evidence="3 4">
    <name type="scientific">Brassica cretica</name>
    <name type="common">Mustard</name>
    <dbReference type="NCBI Taxonomy" id="69181"/>
    <lineage>
        <taxon>Eukaryota</taxon>
        <taxon>Viridiplantae</taxon>
        <taxon>Streptophyta</taxon>
        <taxon>Embryophyta</taxon>
        <taxon>Tracheophyta</taxon>
        <taxon>Spermatophyta</taxon>
        <taxon>Magnoliopsida</taxon>
        <taxon>eudicotyledons</taxon>
        <taxon>Gunneridae</taxon>
        <taxon>Pentapetalae</taxon>
        <taxon>rosids</taxon>
        <taxon>malvids</taxon>
        <taxon>Brassicales</taxon>
        <taxon>Brassicaceae</taxon>
        <taxon>Brassiceae</taxon>
        <taxon>Brassica</taxon>
    </lineage>
</organism>
<evidence type="ECO:0000313" key="3">
    <source>
        <dbReference type="EMBL" id="KAF2582085.1"/>
    </source>
</evidence>
<evidence type="ECO:0000256" key="1">
    <source>
        <dbReference type="ARBA" id="ARBA00008965"/>
    </source>
</evidence>
<proteinExistence type="inferred from homology"/>
<accession>A0A8S9JJ56</accession>
<gene>
    <name evidence="3" type="ORF">F2Q68_00006349</name>
</gene>
<dbReference type="InterPro" id="IPR027923">
    <property type="entry name" value="Hydrophob_seed_dom"/>
</dbReference>
<sequence length="115" mass="12807">NYTLSVHTLCLCATSVDPISSVSSYLKPDPGLHQRSWPRNNPLTSRNVATCCTVLDNLDPPRASVCACDAARITFLGRLGINVRVDKLLRLCRRPTTPGFRCSLTQVYNIRKPFM</sequence>
<dbReference type="InterPro" id="IPR036312">
    <property type="entry name" value="Bifun_inhib/LTP/seed_sf"/>
</dbReference>
<dbReference type="Pfam" id="PF14547">
    <property type="entry name" value="Hydrophob_seed"/>
    <property type="match status" value="1"/>
</dbReference>
<name>A0A8S9JJ56_BRACR</name>
<dbReference type="SMART" id="SM00499">
    <property type="entry name" value="AAI"/>
    <property type="match status" value="1"/>
</dbReference>
<feature type="non-terminal residue" evidence="3">
    <location>
        <position position="1"/>
    </location>
</feature>
<evidence type="ECO:0000313" key="4">
    <source>
        <dbReference type="Proteomes" id="UP000712281"/>
    </source>
</evidence>
<dbReference type="Proteomes" id="UP000712281">
    <property type="component" value="Unassembled WGS sequence"/>
</dbReference>
<dbReference type="InterPro" id="IPR016140">
    <property type="entry name" value="Bifunc_inhib/LTP/seed_store"/>
</dbReference>
<evidence type="ECO:0000259" key="2">
    <source>
        <dbReference type="SMART" id="SM00499"/>
    </source>
</evidence>
<protein>
    <recommendedName>
        <fullName evidence="2">Bifunctional inhibitor/plant lipid transfer protein/seed storage helical domain-containing protein</fullName>
    </recommendedName>
</protein>
<dbReference type="SUPFAM" id="SSF47699">
    <property type="entry name" value="Bifunctional inhibitor/lipid-transfer protein/seed storage 2S albumin"/>
    <property type="match status" value="1"/>
</dbReference>
<comment type="caution">
    <text evidence="3">The sequence shown here is derived from an EMBL/GenBank/DDBJ whole genome shotgun (WGS) entry which is preliminary data.</text>
</comment>
<dbReference type="AlphaFoldDB" id="A0A8S9JJ56"/>
<dbReference type="EMBL" id="QGKW02001660">
    <property type="protein sequence ID" value="KAF2582085.1"/>
    <property type="molecule type" value="Genomic_DNA"/>
</dbReference>
<dbReference type="Gene3D" id="1.10.110.10">
    <property type="entry name" value="Plant lipid-transfer and hydrophobic proteins"/>
    <property type="match status" value="1"/>
</dbReference>
<comment type="similarity">
    <text evidence="1">Belongs to the plant LTP family. PEARLI1 subfamily.</text>
</comment>